<organism evidence="1 2">
    <name type="scientific">Hibiscus trionum</name>
    <name type="common">Flower of an hour</name>
    <dbReference type="NCBI Taxonomy" id="183268"/>
    <lineage>
        <taxon>Eukaryota</taxon>
        <taxon>Viridiplantae</taxon>
        <taxon>Streptophyta</taxon>
        <taxon>Embryophyta</taxon>
        <taxon>Tracheophyta</taxon>
        <taxon>Spermatophyta</taxon>
        <taxon>Magnoliopsida</taxon>
        <taxon>eudicotyledons</taxon>
        <taxon>Gunneridae</taxon>
        <taxon>Pentapetalae</taxon>
        <taxon>rosids</taxon>
        <taxon>malvids</taxon>
        <taxon>Malvales</taxon>
        <taxon>Malvaceae</taxon>
        <taxon>Malvoideae</taxon>
        <taxon>Hibiscus</taxon>
    </lineage>
</organism>
<dbReference type="EMBL" id="BSYR01000030">
    <property type="protein sequence ID" value="GMI97919.1"/>
    <property type="molecule type" value="Genomic_DNA"/>
</dbReference>
<sequence length="127" mass="14386">MNPMEANGNLYQTEMGYGVLTKVAATEGLFRFYNSLVNDQKVVVAAAATMKSESSLTYNNVLPLPRKRSRDSINPILSFPSPVQQLHGNNNNSKICSPFSFMGHDFPFKWSNNNWILIFLSPNIWRK</sequence>
<name>A0A9W7IJQ2_HIBTR</name>
<gene>
    <name evidence="1" type="ORF">HRI_003461200</name>
</gene>
<dbReference type="AlphaFoldDB" id="A0A9W7IJQ2"/>
<comment type="caution">
    <text evidence="1">The sequence shown here is derived from an EMBL/GenBank/DDBJ whole genome shotgun (WGS) entry which is preliminary data.</text>
</comment>
<keyword evidence="2" id="KW-1185">Reference proteome</keyword>
<dbReference type="Proteomes" id="UP001165190">
    <property type="component" value="Unassembled WGS sequence"/>
</dbReference>
<reference evidence="1" key="1">
    <citation type="submission" date="2023-05" db="EMBL/GenBank/DDBJ databases">
        <title>Genome and transcriptome analyses reveal genes involved in the formation of fine ridges on petal epidermal cells in Hibiscus trionum.</title>
        <authorList>
            <person name="Koshimizu S."/>
            <person name="Masuda S."/>
            <person name="Ishii T."/>
            <person name="Shirasu K."/>
            <person name="Hoshino A."/>
            <person name="Arita M."/>
        </authorList>
    </citation>
    <scope>NUCLEOTIDE SEQUENCE</scope>
    <source>
        <strain evidence="1">Hamamatsu line</strain>
    </source>
</reference>
<proteinExistence type="predicted"/>
<dbReference type="OrthoDB" id="1711136at2759"/>
<accession>A0A9W7IJQ2</accession>
<evidence type="ECO:0000313" key="1">
    <source>
        <dbReference type="EMBL" id="GMI97919.1"/>
    </source>
</evidence>
<protein>
    <submittedName>
        <fullName evidence="1">Uncharacterized protein</fullName>
    </submittedName>
</protein>
<evidence type="ECO:0000313" key="2">
    <source>
        <dbReference type="Proteomes" id="UP001165190"/>
    </source>
</evidence>